<protein>
    <submittedName>
        <fullName evidence="2">Uncharacterized protein</fullName>
    </submittedName>
</protein>
<feature type="compositionally biased region" description="Basic and acidic residues" evidence="1">
    <location>
        <begin position="26"/>
        <end position="36"/>
    </location>
</feature>
<evidence type="ECO:0000313" key="3">
    <source>
        <dbReference type="Proteomes" id="UP001151760"/>
    </source>
</evidence>
<accession>A0ABQ4WH67</accession>
<organism evidence="2 3">
    <name type="scientific">Tanacetum coccineum</name>
    <dbReference type="NCBI Taxonomy" id="301880"/>
    <lineage>
        <taxon>Eukaryota</taxon>
        <taxon>Viridiplantae</taxon>
        <taxon>Streptophyta</taxon>
        <taxon>Embryophyta</taxon>
        <taxon>Tracheophyta</taxon>
        <taxon>Spermatophyta</taxon>
        <taxon>Magnoliopsida</taxon>
        <taxon>eudicotyledons</taxon>
        <taxon>Gunneridae</taxon>
        <taxon>Pentapetalae</taxon>
        <taxon>asterids</taxon>
        <taxon>campanulids</taxon>
        <taxon>Asterales</taxon>
        <taxon>Asteraceae</taxon>
        <taxon>Asteroideae</taxon>
        <taxon>Anthemideae</taxon>
        <taxon>Anthemidinae</taxon>
        <taxon>Tanacetum</taxon>
    </lineage>
</organism>
<dbReference type="Proteomes" id="UP001151760">
    <property type="component" value="Unassembled WGS sequence"/>
</dbReference>
<feature type="compositionally biased region" description="Polar residues" evidence="1">
    <location>
        <begin position="42"/>
        <end position="57"/>
    </location>
</feature>
<name>A0ABQ4WH67_9ASTR</name>
<sequence length="90" mass="9877">MLNSPELSNDRYILYDRVMNPLAPHYEQKTPADHSTKRCRHSTSSSTSALVNPSSSHPIDDENVANDEGISCASTSSPSRFVKSLSNDIP</sequence>
<feature type="compositionally biased region" description="Polar residues" evidence="1">
    <location>
        <begin position="72"/>
        <end position="90"/>
    </location>
</feature>
<proteinExistence type="predicted"/>
<evidence type="ECO:0000313" key="2">
    <source>
        <dbReference type="EMBL" id="GJS52192.1"/>
    </source>
</evidence>
<feature type="region of interest" description="Disordered" evidence="1">
    <location>
        <begin position="24"/>
        <end position="90"/>
    </location>
</feature>
<keyword evidence="3" id="KW-1185">Reference proteome</keyword>
<gene>
    <name evidence="2" type="ORF">Tco_0625554</name>
</gene>
<dbReference type="EMBL" id="BQNB010008638">
    <property type="protein sequence ID" value="GJS52192.1"/>
    <property type="molecule type" value="Genomic_DNA"/>
</dbReference>
<reference evidence="2" key="2">
    <citation type="submission" date="2022-01" db="EMBL/GenBank/DDBJ databases">
        <authorList>
            <person name="Yamashiro T."/>
            <person name="Shiraishi A."/>
            <person name="Satake H."/>
            <person name="Nakayama K."/>
        </authorList>
    </citation>
    <scope>NUCLEOTIDE SEQUENCE</scope>
</reference>
<reference evidence="2" key="1">
    <citation type="journal article" date="2022" name="Int. J. Mol. Sci.">
        <title>Draft Genome of Tanacetum Coccineum: Genomic Comparison of Closely Related Tanacetum-Family Plants.</title>
        <authorList>
            <person name="Yamashiro T."/>
            <person name="Shiraishi A."/>
            <person name="Nakayama K."/>
            <person name="Satake H."/>
        </authorList>
    </citation>
    <scope>NUCLEOTIDE SEQUENCE</scope>
</reference>
<comment type="caution">
    <text evidence="2">The sequence shown here is derived from an EMBL/GenBank/DDBJ whole genome shotgun (WGS) entry which is preliminary data.</text>
</comment>
<evidence type="ECO:0000256" key="1">
    <source>
        <dbReference type="SAM" id="MobiDB-lite"/>
    </source>
</evidence>